<name>A0AAW2Z4I4_9EUKA</name>
<accession>A0AAW2Z4I4</accession>
<dbReference type="EMBL" id="JAOPGA020001065">
    <property type="protein sequence ID" value="KAL0484706.1"/>
    <property type="molecule type" value="Genomic_DNA"/>
</dbReference>
<comment type="caution">
    <text evidence="2">The sequence shown here is derived from an EMBL/GenBank/DDBJ whole genome shotgun (WGS) entry which is preliminary data.</text>
</comment>
<reference evidence="2 3" key="1">
    <citation type="submission" date="2024-03" db="EMBL/GenBank/DDBJ databases">
        <title>The Acrasis kona genome and developmental transcriptomes reveal deep origins of eukaryotic multicellular pathways.</title>
        <authorList>
            <person name="Sheikh S."/>
            <person name="Fu C.-J."/>
            <person name="Brown M.W."/>
            <person name="Baldauf S.L."/>
        </authorList>
    </citation>
    <scope>NUCLEOTIDE SEQUENCE [LARGE SCALE GENOMIC DNA]</scope>
    <source>
        <strain evidence="2 3">ATCC MYA-3509</strain>
    </source>
</reference>
<evidence type="ECO:0000256" key="1">
    <source>
        <dbReference type="SAM" id="Phobius"/>
    </source>
</evidence>
<sequence length="89" mass="10194">MRPANTRGTPFFQRAQKLDPTEAYQDMNLQMNAFQRFPTFASLIIANISVVLFTANIPFGVIDSHSRVHNIDLSLINFRWNHNKISTSV</sequence>
<gene>
    <name evidence="2" type="ORF">AKO1_003526</name>
</gene>
<keyword evidence="3" id="KW-1185">Reference proteome</keyword>
<feature type="transmembrane region" description="Helical" evidence="1">
    <location>
        <begin position="37"/>
        <end position="59"/>
    </location>
</feature>
<feature type="non-terminal residue" evidence="2">
    <location>
        <position position="89"/>
    </location>
</feature>
<proteinExistence type="predicted"/>
<organism evidence="2 3">
    <name type="scientific">Acrasis kona</name>
    <dbReference type="NCBI Taxonomy" id="1008807"/>
    <lineage>
        <taxon>Eukaryota</taxon>
        <taxon>Discoba</taxon>
        <taxon>Heterolobosea</taxon>
        <taxon>Tetramitia</taxon>
        <taxon>Eutetramitia</taxon>
        <taxon>Acrasidae</taxon>
        <taxon>Acrasis</taxon>
    </lineage>
</organism>
<evidence type="ECO:0000313" key="3">
    <source>
        <dbReference type="Proteomes" id="UP001431209"/>
    </source>
</evidence>
<protein>
    <submittedName>
        <fullName evidence="2">Uncharacterized protein</fullName>
    </submittedName>
</protein>
<keyword evidence="1" id="KW-0812">Transmembrane</keyword>
<keyword evidence="1" id="KW-1133">Transmembrane helix</keyword>
<dbReference type="AlphaFoldDB" id="A0AAW2Z4I4"/>
<keyword evidence="1" id="KW-0472">Membrane</keyword>
<dbReference type="Proteomes" id="UP001431209">
    <property type="component" value="Unassembled WGS sequence"/>
</dbReference>
<evidence type="ECO:0000313" key="2">
    <source>
        <dbReference type="EMBL" id="KAL0484706.1"/>
    </source>
</evidence>